<evidence type="ECO:0000313" key="3">
    <source>
        <dbReference type="Proteomes" id="UP001165090"/>
    </source>
</evidence>
<feature type="non-terminal residue" evidence="2">
    <location>
        <position position="113"/>
    </location>
</feature>
<sequence length="113" mass="12080">IKTPPPPPKSTSSGPVANAKPPPPNGITFEGALSAIFREISSPLFVLESSDGDRIPLLINQTDAEKYLGYKIRIRLSPQDFLAVSADSKPVPVQDIQIIGTLASNSQQKEEVA</sequence>
<gene>
    <name evidence="2" type="ORF">VaNZ11_016114</name>
</gene>
<dbReference type="EMBL" id="BSDZ01000101">
    <property type="protein sequence ID" value="GLI70998.1"/>
    <property type="molecule type" value="Genomic_DNA"/>
</dbReference>
<feature type="region of interest" description="Disordered" evidence="1">
    <location>
        <begin position="1"/>
        <end position="25"/>
    </location>
</feature>
<name>A0ABQ5SLX0_9CHLO</name>
<protein>
    <submittedName>
        <fullName evidence="2">Uncharacterized protein</fullName>
    </submittedName>
</protein>
<proteinExistence type="predicted"/>
<comment type="caution">
    <text evidence="2">The sequence shown here is derived from an EMBL/GenBank/DDBJ whole genome shotgun (WGS) entry which is preliminary data.</text>
</comment>
<keyword evidence="3" id="KW-1185">Reference proteome</keyword>
<organism evidence="2 3">
    <name type="scientific">Volvox africanus</name>
    <dbReference type="NCBI Taxonomy" id="51714"/>
    <lineage>
        <taxon>Eukaryota</taxon>
        <taxon>Viridiplantae</taxon>
        <taxon>Chlorophyta</taxon>
        <taxon>core chlorophytes</taxon>
        <taxon>Chlorophyceae</taxon>
        <taxon>CS clade</taxon>
        <taxon>Chlamydomonadales</taxon>
        <taxon>Volvocaceae</taxon>
        <taxon>Volvox</taxon>
    </lineage>
</organism>
<reference evidence="2 3" key="1">
    <citation type="journal article" date="2023" name="IScience">
        <title>Expanded male sex-determining region conserved during the evolution of homothallism in the green alga Volvox.</title>
        <authorList>
            <person name="Yamamoto K."/>
            <person name="Matsuzaki R."/>
            <person name="Mahakham W."/>
            <person name="Heman W."/>
            <person name="Sekimoto H."/>
            <person name="Kawachi M."/>
            <person name="Minakuchi Y."/>
            <person name="Toyoda A."/>
            <person name="Nozaki H."/>
        </authorList>
    </citation>
    <scope>NUCLEOTIDE SEQUENCE [LARGE SCALE GENOMIC DNA]</scope>
    <source>
        <strain evidence="2 3">NIES-4468</strain>
    </source>
</reference>
<dbReference type="Proteomes" id="UP001165090">
    <property type="component" value="Unassembled WGS sequence"/>
</dbReference>
<evidence type="ECO:0000313" key="2">
    <source>
        <dbReference type="EMBL" id="GLI70998.1"/>
    </source>
</evidence>
<accession>A0ABQ5SLX0</accession>
<feature type="non-terminal residue" evidence="2">
    <location>
        <position position="1"/>
    </location>
</feature>
<evidence type="ECO:0000256" key="1">
    <source>
        <dbReference type="SAM" id="MobiDB-lite"/>
    </source>
</evidence>